<dbReference type="InterPro" id="IPR011990">
    <property type="entry name" value="TPR-like_helical_dom_sf"/>
</dbReference>
<name>A0A2G8TBH4_9BURK</name>
<keyword evidence="4" id="KW-1185">Reference proteome</keyword>
<dbReference type="InterPro" id="IPR052943">
    <property type="entry name" value="TMTC_O-mannosyl-trnsfr"/>
</dbReference>
<dbReference type="Pfam" id="PF13432">
    <property type="entry name" value="TPR_16"/>
    <property type="match status" value="2"/>
</dbReference>
<comment type="caution">
    <text evidence="3">The sequence shown here is derived from an EMBL/GenBank/DDBJ whole genome shotgun (WGS) entry which is preliminary data.</text>
</comment>
<dbReference type="SUPFAM" id="SSF48452">
    <property type="entry name" value="TPR-like"/>
    <property type="match status" value="1"/>
</dbReference>
<dbReference type="PROSITE" id="PS51257">
    <property type="entry name" value="PROKAR_LIPOPROTEIN"/>
    <property type="match status" value="1"/>
</dbReference>
<dbReference type="InterPro" id="IPR019734">
    <property type="entry name" value="TPR_rpt"/>
</dbReference>
<feature type="signal peptide" evidence="2">
    <location>
        <begin position="1"/>
        <end position="19"/>
    </location>
</feature>
<gene>
    <name evidence="3" type="ORF">CR105_19280</name>
</gene>
<dbReference type="Proteomes" id="UP000230390">
    <property type="component" value="Unassembled WGS sequence"/>
</dbReference>
<feature type="repeat" description="TPR" evidence="1">
    <location>
        <begin position="223"/>
        <end position="256"/>
    </location>
</feature>
<organism evidence="3 4">
    <name type="scientific">Massilia eurypsychrophila</name>
    <dbReference type="NCBI Taxonomy" id="1485217"/>
    <lineage>
        <taxon>Bacteria</taxon>
        <taxon>Pseudomonadati</taxon>
        <taxon>Pseudomonadota</taxon>
        <taxon>Betaproteobacteria</taxon>
        <taxon>Burkholderiales</taxon>
        <taxon>Oxalobacteraceae</taxon>
        <taxon>Telluria group</taxon>
        <taxon>Massilia</taxon>
    </lineage>
</organism>
<dbReference type="SMART" id="SM00028">
    <property type="entry name" value="TPR"/>
    <property type="match status" value="3"/>
</dbReference>
<dbReference type="Gene3D" id="1.25.40.10">
    <property type="entry name" value="Tetratricopeptide repeat domain"/>
    <property type="match status" value="1"/>
</dbReference>
<dbReference type="OrthoDB" id="5801251at2"/>
<evidence type="ECO:0000256" key="2">
    <source>
        <dbReference type="SAM" id="SignalP"/>
    </source>
</evidence>
<sequence length="382" mass="42189">MKYLATLFLSLLLAGCASTPPDRSGLFNDAAFKAPTERVGVDDLFTLSAEMRAYLNSSSFRDELRAKGPERGLFDALYRKGELQLDYNATTTRNAATTYAAGSGNCMSLVIMTAAFARELGIGVRFQNVVIDQSWTREGALYVASNHVNLRLDSGESADAASQLTIDFLPPKDMSGYRVYAMDEKALKARYMNNRAVESLYQGRVDDAYWWARGAVTLDSESVIVHNTLGVIYSRHGDLPMSERAFRAALENAPNNLVAMRNLAPVLAKLGKGAEAQALEKRLAAIEPEPAYHFFTLGRAAMDRADYGAARELFAREVKRAPYSDEFHFWLGLSHLYLGETDKAREQLALAAKTSATPDGRERYSAKLERLRMLGDQPAPAL</sequence>
<dbReference type="RefSeq" id="WP_099791182.1">
    <property type="nucleotide sequence ID" value="NZ_JBHLYV010000099.1"/>
</dbReference>
<evidence type="ECO:0000313" key="3">
    <source>
        <dbReference type="EMBL" id="PIL43400.1"/>
    </source>
</evidence>
<dbReference type="EMBL" id="PDOC01000014">
    <property type="protein sequence ID" value="PIL43400.1"/>
    <property type="molecule type" value="Genomic_DNA"/>
</dbReference>
<evidence type="ECO:0000256" key="1">
    <source>
        <dbReference type="PROSITE-ProRule" id="PRU00339"/>
    </source>
</evidence>
<dbReference type="AlphaFoldDB" id="A0A2G8TBH4"/>
<reference evidence="3 4" key="1">
    <citation type="submission" date="2017-10" db="EMBL/GenBank/DDBJ databases">
        <title>Massilia psychrophilum sp. nov., a novel purple-pigmented bacterium isolated from Tianshan glacier, Xinjiang Municipality, China.</title>
        <authorList>
            <person name="Wang H."/>
        </authorList>
    </citation>
    <scope>NUCLEOTIDE SEQUENCE [LARGE SCALE GENOMIC DNA]</scope>
    <source>
        <strain evidence="3 4">JCM 30074</strain>
    </source>
</reference>
<keyword evidence="2" id="KW-0732">Signal</keyword>
<feature type="chain" id="PRO_5013647938" evidence="2">
    <location>
        <begin position="20"/>
        <end position="382"/>
    </location>
</feature>
<accession>A0A2G8TBH4</accession>
<dbReference type="PANTHER" id="PTHR44809">
    <property type="match status" value="1"/>
</dbReference>
<protein>
    <submittedName>
        <fullName evidence="3">Uncharacterized protein</fullName>
    </submittedName>
</protein>
<keyword evidence="1" id="KW-0802">TPR repeat</keyword>
<proteinExistence type="predicted"/>
<dbReference type="PANTHER" id="PTHR44809:SF1">
    <property type="entry name" value="PROTEIN O-MANNOSYL-TRANSFERASE TMTC1"/>
    <property type="match status" value="1"/>
</dbReference>
<dbReference type="PROSITE" id="PS50005">
    <property type="entry name" value="TPR"/>
    <property type="match status" value="1"/>
</dbReference>
<evidence type="ECO:0000313" key="4">
    <source>
        <dbReference type="Proteomes" id="UP000230390"/>
    </source>
</evidence>